<dbReference type="AlphaFoldDB" id="A0ABD2Q0D8"/>
<evidence type="ECO:0000313" key="2">
    <source>
        <dbReference type="Proteomes" id="UP001626550"/>
    </source>
</evidence>
<organism evidence="1 2">
    <name type="scientific">Cichlidogyrus casuarinus</name>
    <dbReference type="NCBI Taxonomy" id="1844966"/>
    <lineage>
        <taxon>Eukaryota</taxon>
        <taxon>Metazoa</taxon>
        <taxon>Spiralia</taxon>
        <taxon>Lophotrochozoa</taxon>
        <taxon>Platyhelminthes</taxon>
        <taxon>Monogenea</taxon>
        <taxon>Monopisthocotylea</taxon>
        <taxon>Dactylogyridea</taxon>
        <taxon>Ancyrocephalidae</taxon>
        <taxon>Cichlidogyrus</taxon>
    </lineage>
</organism>
<keyword evidence="2" id="KW-1185">Reference proteome</keyword>
<comment type="caution">
    <text evidence="1">The sequence shown here is derived from an EMBL/GenBank/DDBJ whole genome shotgun (WGS) entry which is preliminary data.</text>
</comment>
<sequence>MYSLGRCETRFLTRDEIRELKTWSLSSIKLMNDTIFEPNGRPVDFTMDVVMHLKNLICGIDQQEIRTLQPDAIYMIGYKLVTECTLANQEMSDLVATVKKLFPKHNQMGEMLLDYSSGWLKKLRTEKVIVLLAGLWAAEATMNVVSRTKPSCTHISALAGHMPDLILKHNMVNIEPREMLICVAKFCQGNHWNMEQAVKAAKMVFLRADVVSNLLKTLKSHEHQHSMITKLVSVMGCVTYGLENDEFDWISPSVAEFENMGDCPNIPVKRRLEVFNLTLNGTEIFKSQRGLINLGSLLCIISEKFMSLIDGSEFRKALPWISEAIKNDFKICPMERLEQLWNITKKTAPSAKSWTPSLIIEIGPIFGIFSFSSTQDYMV</sequence>
<dbReference type="Proteomes" id="UP001626550">
    <property type="component" value="Unassembled WGS sequence"/>
</dbReference>
<reference evidence="1 2" key="1">
    <citation type="submission" date="2024-11" db="EMBL/GenBank/DDBJ databases">
        <title>Adaptive evolution of stress response genes in parasites aligns with host niche diversity.</title>
        <authorList>
            <person name="Hahn C."/>
            <person name="Resl P."/>
        </authorList>
    </citation>
    <scope>NUCLEOTIDE SEQUENCE [LARGE SCALE GENOMIC DNA]</scope>
    <source>
        <strain evidence="1">EGGRZ-B1_66</strain>
        <tissue evidence="1">Body</tissue>
    </source>
</reference>
<dbReference type="EMBL" id="JBJKFK010001498">
    <property type="protein sequence ID" value="KAL3312940.1"/>
    <property type="molecule type" value="Genomic_DNA"/>
</dbReference>
<accession>A0ABD2Q0D8</accession>
<protein>
    <submittedName>
        <fullName evidence="1">Uncharacterized protein</fullName>
    </submittedName>
</protein>
<name>A0ABD2Q0D8_9PLAT</name>
<gene>
    <name evidence="1" type="ORF">Ciccas_008464</name>
</gene>
<evidence type="ECO:0000313" key="1">
    <source>
        <dbReference type="EMBL" id="KAL3312940.1"/>
    </source>
</evidence>
<proteinExistence type="predicted"/>